<organism evidence="2 3">
    <name type="scientific">Acrasis kona</name>
    <dbReference type="NCBI Taxonomy" id="1008807"/>
    <lineage>
        <taxon>Eukaryota</taxon>
        <taxon>Discoba</taxon>
        <taxon>Heterolobosea</taxon>
        <taxon>Tetramitia</taxon>
        <taxon>Eutetramitia</taxon>
        <taxon>Acrasidae</taxon>
        <taxon>Acrasis</taxon>
    </lineage>
</organism>
<sequence>MFDGTIMTNNYISSIYALLFHRWLFDRDYLTLSRLNVFLMGMNRLFWSDLENKTVKFKVLFRYLESTILFTNWWTKTTKPSISNNIKKDQMIIDVKTNSSIATMTRSNSLPDFSHVNLDQTLNSSGNSSNSNSDSDQSPPPTLLTSSDAKPKHSRTMTHSSINTSMLKKKKKKRTKRELTRGVTVFDRKRITAIKRDLICMCAKYYFYYKHPEPSSQLVPFVKKLATLCTDTGIPIRTEQDHFNNNNNEIPLGDIGGWGSVLDSNNMWGIGVHANHDMHHFSEMESAITDLFVHENILLIGAITDDGVLSSILGHFVIFKDLPLGARSVVRVQAALYAFSRPGGPTYPTRLVRHRAQAVMDHLFPRGSRARLLINLSFRLLHQYTWPRSLMIWIKGKWKDSWSHLPQHVRQVIKYHTGVPDDCLEFYRDDDLDASVDYCDNYRQSDESNDDDDDDERWMD</sequence>
<feature type="compositionally biased region" description="Polar residues" evidence="1">
    <location>
        <begin position="157"/>
        <end position="166"/>
    </location>
</feature>
<feature type="compositionally biased region" description="Basic residues" evidence="1">
    <location>
        <begin position="167"/>
        <end position="176"/>
    </location>
</feature>
<feature type="region of interest" description="Disordered" evidence="1">
    <location>
        <begin position="441"/>
        <end position="460"/>
    </location>
</feature>
<evidence type="ECO:0000256" key="1">
    <source>
        <dbReference type="SAM" id="MobiDB-lite"/>
    </source>
</evidence>
<accession>A0AAW2ZF20</accession>
<dbReference type="Proteomes" id="UP001431209">
    <property type="component" value="Unassembled WGS sequence"/>
</dbReference>
<protein>
    <submittedName>
        <fullName evidence="2">Uncharacterized protein</fullName>
    </submittedName>
</protein>
<dbReference type="PANTHER" id="PTHR48146">
    <property type="entry name" value="K-STIMULATED PYROPHOSPHATE-ENERGIZED SODIUM PUMP PROTEIN"/>
    <property type="match status" value="1"/>
</dbReference>
<feature type="non-terminal residue" evidence="2">
    <location>
        <position position="460"/>
    </location>
</feature>
<feature type="region of interest" description="Disordered" evidence="1">
    <location>
        <begin position="121"/>
        <end position="178"/>
    </location>
</feature>
<keyword evidence="3" id="KW-1185">Reference proteome</keyword>
<dbReference type="AlphaFoldDB" id="A0AAW2ZF20"/>
<feature type="compositionally biased region" description="Low complexity" evidence="1">
    <location>
        <begin position="123"/>
        <end position="137"/>
    </location>
</feature>
<evidence type="ECO:0000313" key="3">
    <source>
        <dbReference type="Proteomes" id="UP001431209"/>
    </source>
</evidence>
<evidence type="ECO:0000313" key="2">
    <source>
        <dbReference type="EMBL" id="KAL0487932.1"/>
    </source>
</evidence>
<comment type="caution">
    <text evidence="2">The sequence shown here is derived from an EMBL/GenBank/DDBJ whole genome shotgun (WGS) entry which is preliminary data.</text>
</comment>
<gene>
    <name evidence="2" type="ORF">AKO1_015192</name>
</gene>
<feature type="compositionally biased region" description="Acidic residues" evidence="1">
    <location>
        <begin position="447"/>
        <end position="460"/>
    </location>
</feature>
<dbReference type="PANTHER" id="PTHR48146:SF2">
    <property type="entry name" value="K-STIMULATED PYROPHOSPHATE-ENERGIZED SODIUM PUMP PROTEIN"/>
    <property type="match status" value="1"/>
</dbReference>
<proteinExistence type="predicted"/>
<reference evidence="2 3" key="1">
    <citation type="submission" date="2024-03" db="EMBL/GenBank/DDBJ databases">
        <title>The Acrasis kona genome and developmental transcriptomes reveal deep origins of eukaryotic multicellular pathways.</title>
        <authorList>
            <person name="Sheikh S."/>
            <person name="Fu C.-J."/>
            <person name="Brown M.W."/>
            <person name="Baldauf S.L."/>
        </authorList>
    </citation>
    <scope>NUCLEOTIDE SEQUENCE [LARGE SCALE GENOMIC DNA]</scope>
    <source>
        <strain evidence="2 3">ATCC MYA-3509</strain>
    </source>
</reference>
<name>A0AAW2ZF20_9EUKA</name>
<dbReference type="EMBL" id="JAOPGA020001386">
    <property type="protein sequence ID" value="KAL0487932.1"/>
    <property type="molecule type" value="Genomic_DNA"/>
</dbReference>